<sequence length="249" mass="30000">MAKLVHNVQKKQHKERSQTSDRAKYGLLEKKKDYKLRAADFHKKQAALKVLKQKAAQYNPDEYYHAMTRKKTDENGIAIIERESSESLSAQQLKLLKSQDANYVKTMRLNEMQKIEKLKNKLEFKSSGKHTIFVDSVEEKEQFNPEEYFKTDSSMLERRENRLRVDQLETSNKLIKRDLFTDQEERDRLEKEKLNEYRLLKERMKREKQLREVEQKMEMAKELMKNGDRRKLVDSDGNVHFKWKTQRKR</sequence>
<keyword evidence="4 6" id="KW-0698">rRNA processing</keyword>
<dbReference type="GO" id="GO:0000480">
    <property type="term" value="P:endonucleolytic cleavage in 5'-ETS of tricistronic rRNA transcript (SSU-rRNA, 5.8S rRNA, LSU-rRNA)"/>
    <property type="evidence" value="ECO:0007669"/>
    <property type="project" value="EnsemblFungi"/>
</dbReference>
<comment type="subcellular location">
    <subcellularLocation>
        <location evidence="2 6">Nucleus</location>
        <location evidence="2 6">Nucleolus</location>
    </subcellularLocation>
</comment>
<dbReference type="AlphaFoldDB" id="A0AA91PWN8"/>
<evidence type="ECO:0000313" key="10">
    <source>
        <dbReference type="Proteomes" id="UP000195602"/>
    </source>
</evidence>
<dbReference type="KEGG" id="clus:A9F13_19g00979"/>
<comment type="similarity">
    <text evidence="3 6">Belongs to the UTP11 family.</text>
</comment>
<organism evidence="9 10">
    <name type="scientific">Clavispora lusitaniae</name>
    <name type="common">Candida lusitaniae</name>
    <dbReference type="NCBI Taxonomy" id="36911"/>
    <lineage>
        <taxon>Eukaryota</taxon>
        <taxon>Fungi</taxon>
        <taxon>Dikarya</taxon>
        <taxon>Ascomycota</taxon>
        <taxon>Saccharomycotina</taxon>
        <taxon>Pichiomycetes</taxon>
        <taxon>Metschnikowiaceae</taxon>
        <taxon>Clavispora</taxon>
    </lineage>
</organism>
<comment type="subunit">
    <text evidence="6">Component of the ribosomal small subunit (SSU) processome.</text>
</comment>
<evidence type="ECO:0000256" key="6">
    <source>
        <dbReference type="PIRNR" id="PIRNR015952"/>
    </source>
</evidence>
<dbReference type="GO" id="GO:0032040">
    <property type="term" value="C:small-subunit processome"/>
    <property type="evidence" value="ECO:0007669"/>
    <property type="project" value="UniProtKB-UniRule"/>
</dbReference>
<evidence type="ECO:0000256" key="1">
    <source>
        <dbReference type="ARBA" id="ARBA00004099"/>
    </source>
</evidence>
<name>A0AA91PWN8_CLALS</name>
<dbReference type="InterPro" id="IPR007144">
    <property type="entry name" value="SSU_processome_Utp11"/>
</dbReference>
<comment type="caution">
    <text evidence="9">The sequence shown here is derived from an EMBL/GenBank/DDBJ whole genome shotgun (WGS) entry which is preliminary data.</text>
</comment>
<evidence type="ECO:0000256" key="3">
    <source>
        <dbReference type="ARBA" id="ARBA00008105"/>
    </source>
</evidence>
<accession>A0AA91PWN8</accession>
<dbReference type="PIRSF" id="PIRSF015952">
    <property type="entry name" value="U3snoRNP11"/>
    <property type="match status" value="1"/>
</dbReference>
<evidence type="ECO:0000256" key="7">
    <source>
        <dbReference type="SAM" id="Coils"/>
    </source>
</evidence>
<dbReference type="Pfam" id="PF03998">
    <property type="entry name" value="Utp11"/>
    <property type="match status" value="1"/>
</dbReference>
<proteinExistence type="inferred from homology"/>
<gene>
    <name evidence="9" type="ORF">A9F13_19g00979</name>
</gene>
<dbReference type="GO" id="GO:0000447">
    <property type="term" value="P:endonucleolytic cleavage in ITS1 to separate SSU-rRNA from 5.8S rRNA and LSU-rRNA from tricistronic rRNA transcript (SSU-rRNA, 5.8S rRNA, LSU-rRNA)"/>
    <property type="evidence" value="ECO:0007669"/>
    <property type="project" value="EnsemblFungi"/>
</dbReference>
<evidence type="ECO:0000256" key="4">
    <source>
        <dbReference type="ARBA" id="ARBA00022552"/>
    </source>
</evidence>
<evidence type="ECO:0000256" key="2">
    <source>
        <dbReference type="ARBA" id="ARBA00004604"/>
    </source>
</evidence>
<comment type="function">
    <text evidence="1 6">Involved in nucleolar processing of pre-18S ribosomal RNA.</text>
</comment>
<evidence type="ECO:0000256" key="8">
    <source>
        <dbReference type="SAM" id="MobiDB-lite"/>
    </source>
</evidence>
<protein>
    <recommendedName>
        <fullName evidence="6">U3 small nucleolar RNA-associated protein 11</fullName>
        <shortName evidence="6">U3 snoRNA-associated protein 11</shortName>
    </recommendedName>
</protein>
<keyword evidence="5 6" id="KW-0539">Nucleus</keyword>
<keyword evidence="7" id="KW-0175">Coiled coil</keyword>
<feature type="region of interest" description="Disordered" evidence="8">
    <location>
        <begin position="1"/>
        <end position="24"/>
    </location>
</feature>
<dbReference type="EMBL" id="LYUB02000019">
    <property type="protein sequence ID" value="OVF06690.1"/>
    <property type="molecule type" value="Genomic_DNA"/>
</dbReference>
<dbReference type="PANTHER" id="PTHR12838">
    <property type="entry name" value="U3 SMALL NUCLEOLAR RNA-ASSOCIATED PROTEIN 11"/>
    <property type="match status" value="1"/>
</dbReference>
<dbReference type="GO" id="GO:0000472">
    <property type="term" value="P:endonucleolytic cleavage to generate mature 5'-end of SSU-rRNA from (SSU-rRNA, 5.8S rRNA, LSU-rRNA)"/>
    <property type="evidence" value="ECO:0007669"/>
    <property type="project" value="EnsemblFungi"/>
</dbReference>
<reference evidence="9 10" key="1">
    <citation type="submission" date="2017-04" db="EMBL/GenBank/DDBJ databases">
        <title>Draft genome of the yeast Clavispora lusitaniae type strain CBS 6936.</title>
        <authorList>
            <person name="Durrens P."/>
            <person name="Klopp C."/>
            <person name="Biteau N."/>
            <person name="Fitton-Ouhabi V."/>
            <person name="Dementhon K."/>
            <person name="Accoceberry I."/>
            <person name="Sherman D.J."/>
            <person name="Noel T."/>
        </authorList>
    </citation>
    <scope>NUCLEOTIDE SEQUENCE [LARGE SCALE GENOMIC DNA]</scope>
    <source>
        <strain evidence="9 10">CBS 6936</strain>
    </source>
</reference>
<evidence type="ECO:0000256" key="5">
    <source>
        <dbReference type="ARBA" id="ARBA00023242"/>
    </source>
</evidence>
<evidence type="ECO:0000313" key="9">
    <source>
        <dbReference type="EMBL" id="OVF06690.1"/>
    </source>
</evidence>
<dbReference type="OMA" id="DLKYVVM"/>
<dbReference type="PANTHER" id="PTHR12838:SF0">
    <property type="entry name" value="U3 SMALL NUCLEOLAR RNA-ASSOCIATED PROTEIN 11-RELATED"/>
    <property type="match status" value="1"/>
</dbReference>
<feature type="coiled-coil region" evidence="7">
    <location>
        <begin position="203"/>
        <end position="230"/>
    </location>
</feature>
<dbReference type="GO" id="GO:0006412">
    <property type="term" value="P:translation"/>
    <property type="evidence" value="ECO:0007669"/>
    <property type="project" value="EnsemblFungi"/>
</dbReference>
<dbReference type="Proteomes" id="UP000195602">
    <property type="component" value="Unassembled WGS sequence"/>
</dbReference>
<feature type="compositionally biased region" description="Basic and acidic residues" evidence="8">
    <location>
        <begin position="15"/>
        <end position="24"/>
    </location>
</feature>